<dbReference type="EMBL" id="PTJE01000008">
    <property type="protein sequence ID" value="PPK93013.1"/>
    <property type="molecule type" value="Genomic_DNA"/>
</dbReference>
<sequence>MKNTFKLILALLFVTTLASAQKKESYQSLMMEYFSVSGIDAEYEGAYDGMVKMVQDAYQTQEVPADTWQKFYSNKNASVAKFKGILASEYRAVFEDKEDLRNLIKFYSSDTGIQYRKNREGMTDSQRAELQTFKKSNTGLKLFGRIAQINKAKESASVYWSRELICSVTTQLKEQGYQSSMHMPSCN</sequence>
<feature type="chain" id="PRO_5015534347" description="DUF2059 domain-containing protein" evidence="1">
    <location>
        <begin position="21"/>
        <end position="187"/>
    </location>
</feature>
<evidence type="ECO:0000313" key="2">
    <source>
        <dbReference type="EMBL" id="PPK93013.1"/>
    </source>
</evidence>
<comment type="caution">
    <text evidence="2">The sequence shown here is derived from an EMBL/GenBank/DDBJ whole genome shotgun (WGS) entry which is preliminary data.</text>
</comment>
<feature type="signal peptide" evidence="1">
    <location>
        <begin position="1"/>
        <end position="20"/>
    </location>
</feature>
<name>A0A2S6IFN5_9FLAO</name>
<reference evidence="2 3" key="1">
    <citation type="submission" date="2018-02" db="EMBL/GenBank/DDBJ databases">
        <title>Genomic Encyclopedia of Archaeal and Bacterial Type Strains, Phase II (KMG-II): from individual species to whole genera.</title>
        <authorList>
            <person name="Goeker M."/>
        </authorList>
    </citation>
    <scope>NUCLEOTIDE SEQUENCE [LARGE SCALE GENOMIC DNA]</scope>
    <source>
        <strain evidence="2 3">DSM 16809</strain>
    </source>
</reference>
<evidence type="ECO:0008006" key="4">
    <source>
        <dbReference type="Google" id="ProtNLM"/>
    </source>
</evidence>
<dbReference type="RefSeq" id="WP_104516465.1">
    <property type="nucleotide sequence ID" value="NZ_MQVW01000020.1"/>
</dbReference>
<dbReference type="OrthoDB" id="1143459at2"/>
<accession>A0A2S6IFN5</accession>
<evidence type="ECO:0000313" key="3">
    <source>
        <dbReference type="Proteomes" id="UP000239002"/>
    </source>
</evidence>
<evidence type="ECO:0000256" key="1">
    <source>
        <dbReference type="SAM" id="SignalP"/>
    </source>
</evidence>
<keyword evidence="3" id="KW-1185">Reference proteome</keyword>
<gene>
    <name evidence="2" type="ORF">LY01_02718</name>
</gene>
<protein>
    <recommendedName>
        <fullName evidence="4">DUF2059 domain-containing protein</fullName>
    </recommendedName>
</protein>
<organism evidence="2 3">
    <name type="scientific">Nonlabens xylanidelens</name>
    <dbReference type="NCBI Taxonomy" id="191564"/>
    <lineage>
        <taxon>Bacteria</taxon>
        <taxon>Pseudomonadati</taxon>
        <taxon>Bacteroidota</taxon>
        <taxon>Flavobacteriia</taxon>
        <taxon>Flavobacteriales</taxon>
        <taxon>Flavobacteriaceae</taxon>
        <taxon>Nonlabens</taxon>
    </lineage>
</organism>
<keyword evidence="1" id="KW-0732">Signal</keyword>
<proteinExistence type="predicted"/>
<dbReference type="AlphaFoldDB" id="A0A2S6IFN5"/>
<dbReference type="Proteomes" id="UP000239002">
    <property type="component" value="Unassembled WGS sequence"/>
</dbReference>